<organism evidence="2 3">
    <name type="scientific">Meloidogyne enterolobii</name>
    <name type="common">Root-knot nematode worm</name>
    <name type="synonym">Meloidogyne mayaguensis</name>
    <dbReference type="NCBI Taxonomy" id="390850"/>
    <lineage>
        <taxon>Eukaryota</taxon>
        <taxon>Metazoa</taxon>
        <taxon>Ecdysozoa</taxon>
        <taxon>Nematoda</taxon>
        <taxon>Chromadorea</taxon>
        <taxon>Rhabditida</taxon>
        <taxon>Tylenchina</taxon>
        <taxon>Tylenchomorpha</taxon>
        <taxon>Tylenchoidea</taxon>
        <taxon>Meloidogynidae</taxon>
        <taxon>Meloidogyninae</taxon>
        <taxon>Meloidogyne</taxon>
    </lineage>
</organism>
<dbReference type="Proteomes" id="UP000580250">
    <property type="component" value="Unassembled WGS sequence"/>
</dbReference>
<comment type="caution">
    <text evidence="2">The sequence shown here is derived from an EMBL/GenBank/DDBJ whole genome shotgun (WGS) entry which is preliminary data.</text>
</comment>
<name>A0A6V7W540_MELEN</name>
<evidence type="ECO:0000256" key="1">
    <source>
        <dbReference type="SAM" id="MobiDB-lite"/>
    </source>
</evidence>
<gene>
    <name evidence="2" type="ORF">MENT_LOCUS34498</name>
</gene>
<protein>
    <submittedName>
        <fullName evidence="2">Uncharacterized protein</fullName>
    </submittedName>
</protein>
<dbReference type="EMBL" id="CAJEWN010000427">
    <property type="protein sequence ID" value="CAD2182295.1"/>
    <property type="molecule type" value="Genomic_DNA"/>
</dbReference>
<proteinExistence type="predicted"/>
<accession>A0A6V7W540</accession>
<evidence type="ECO:0000313" key="3">
    <source>
        <dbReference type="Proteomes" id="UP000580250"/>
    </source>
</evidence>
<sequence>MDKDGNPFLISDGAGGSNANKSVDVRIRVVHCPRKSGNFRDFLKIPRPVP</sequence>
<reference evidence="2 3" key="1">
    <citation type="submission" date="2020-08" db="EMBL/GenBank/DDBJ databases">
        <authorList>
            <person name="Koutsovoulos G."/>
            <person name="Danchin GJ E."/>
        </authorList>
    </citation>
    <scope>NUCLEOTIDE SEQUENCE [LARGE SCALE GENOMIC DNA]</scope>
</reference>
<evidence type="ECO:0000313" key="2">
    <source>
        <dbReference type="EMBL" id="CAD2182295.1"/>
    </source>
</evidence>
<feature type="region of interest" description="Disordered" evidence="1">
    <location>
        <begin position="1"/>
        <end position="20"/>
    </location>
</feature>
<dbReference type="AlphaFoldDB" id="A0A6V7W540"/>